<dbReference type="CDD" id="cd12148">
    <property type="entry name" value="fungal_TF_MHR"/>
    <property type="match status" value="1"/>
</dbReference>
<dbReference type="GO" id="GO:0003677">
    <property type="term" value="F:DNA binding"/>
    <property type="evidence" value="ECO:0007669"/>
    <property type="project" value="UniProtKB-KW"/>
</dbReference>
<feature type="region of interest" description="Disordered" evidence="6">
    <location>
        <begin position="353"/>
        <end position="388"/>
    </location>
</feature>
<dbReference type="Proteomes" id="UP000758603">
    <property type="component" value="Unassembled WGS sequence"/>
</dbReference>
<feature type="compositionally biased region" description="Low complexity" evidence="6">
    <location>
        <begin position="172"/>
        <end position="184"/>
    </location>
</feature>
<evidence type="ECO:0000313" key="8">
    <source>
        <dbReference type="EMBL" id="KAH6647512.1"/>
    </source>
</evidence>
<feature type="region of interest" description="Disordered" evidence="6">
    <location>
        <begin position="139"/>
        <end position="239"/>
    </location>
</feature>
<evidence type="ECO:0000256" key="4">
    <source>
        <dbReference type="ARBA" id="ARBA00023163"/>
    </source>
</evidence>
<comment type="caution">
    <text evidence="8">The sequence shown here is derived from an EMBL/GenBank/DDBJ whole genome shotgun (WGS) entry which is preliminary data.</text>
</comment>
<keyword evidence="9" id="KW-1185">Reference proteome</keyword>
<sequence length="876" mass="97450">MPDIDPMLEKHDPVTEVDVEHDVVMQSYPSPTVEGQDSGPFYHTTPRQEHQPPTDLDTQHDDGGQLAEPTSPRQGGRGTISSAEELQLAAQLSQGLTHGMPMGDLNDDPNLQHVMTHGLAQHEQELQQHEEQMNHAHEQYHHDVQQQQHDSMPQQHDGLPPVNEHDHEHMQEQMQEQLQEQMQEQMHDHMPDHEQAMDHAQHEQHLQHEPHHQGQQQQQQDMQHQYLPDQHHQQPHLQPAAPMDAMASPFQMQDSNVPPRKRSKVSRACDECRRKKVKCDAPSETGEEPCSNCRRSNMRCLFSRIPQKRGPSKGYIKELADRIHSIEGKLASEGANAELNELLNGARRDSGDLFTPADASRKRPYSSISAGEYETPTSTGQFGSEPRQIQPYQTTPSDRYRPPYSINGLAPTPIAAKHDNDTPSRPAAVMDGMGLDLNHIDQVQEIDETAFAAYLTLVHPVFPVLAANKSRLEQQLAQCPSTLRDAFTTALNGTIESFPSFNVDGGFRQNLTDASRSLTEWKANASSMSNVARLVHLQTLILIAIASDHCGPASLTGESGSPNKSGVLGEAIGVAYSMRLHASQANADLSGDSDADENVAIRAWWTLVMLDRWNAISTASPVFIPNDSVVILPGLKDLLGENVYHLARLCNILGHFVPVALLPPQTMTLNSGAGLQISSFLNLSIELFREVLPPTITPSTHPILHLVYWQSRLLAYLFQTNAKTGDVMWPCKELVSLLVGNPQMLNPLNHHFFCLTTLALLELTKVDSEREAANVLLRELLETQVAPSNWDNTIRDRISESLRPSTAQATMEATASQSLQHLADLATATEMDTKPDKGDTSLRMSDSYEHVGFDPRELTRTGYLNALVAPRLAVER</sequence>
<keyword evidence="4" id="KW-0804">Transcription</keyword>
<dbReference type="EMBL" id="JAGPXC010000008">
    <property type="protein sequence ID" value="KAH6647512.1"/>
    <property type="molecule type" value="Genomic_DNA"/>
</dbReference>
<feature type="compositionally biased region" description="Basic and acidic residues" evidence="6">
    <location>
        <begin position="185"/>
        <end position="212"/>
    </location>
</feature>
<dbReference type="Pfam" id="PF04082">
    <property type="entry name" value="Fungal_trans"/>
    <property type="match status" value="1"/>
</dbReference>
<keyword evidence="3" id="KW-0238">DNA-binding</keyword>
<evidence type="ECO:0000256" key="2">
    <source>
        <dbReference type="ARBA" id="ARBA00023015"/>
    </source>
</evidence>
<evidence type="ECO:0000256" key="5">
    <source>
        <dbReference type="ARBA" id="ARBA00023242"/>
    </source>
</evidence>
<dbReference type="AlphaFoldDB" id="A0A9P8UDB4"/>
<proteinExistence type="predicted"/>
<dbReference type="CDD" id="cd00067">
    <property type="entry name" value="GAL4"/>
    <property type="match status" value="1"/>
</dbReference>
<keyword evidence="1" id="KW-0479">Metal-binding</keyword>
<reference evidence="8" key="1">
    <citation type="journal article" date="2021" name="Nat. Commun.">
        <title>Genetic determinants of endophytism in the Arabidopsis root mycobiome.</title>
        <authorList>
            <person name="Mesny F."/>
            <person name="Miyauchi S."/>
            <person name="Thiergart T."/>
            <person name="Pickel B."/>
            <person name="Atanasova L."/>
            <person name="Karlsson M."/>
            <person name="Huettel B."/>
            <person name="Barry K.W."/>
            <person name="Haridas S."/>
            <person name="Chen C."/>
            <person name="Bauer D."/>
            <person name="Andreopoulos W."/>
            <person name="Pangilinan J."/>
            <person name="LaButti K."/>
            <person name="Riley R."/>
            <person name="Lipzen A."/>
            <person name="Clum A."/>
            <person name="Drula E."/>
            <person name="Henrissat B."/>
            <person name="Kohler A."/>
            <person name="Grigoriev I.V."/>
            <person name="Martin F.M."/>
            <person name="Hacquard S."/>
        </authorList>
    </citation>
    <scope>NUCLEOTIDE SEQUENCE</scope>
    <source>
        <strain evidence="8">MPI-SDFR-AT-0073</strain>
    </source>
</reference>
<evidence type="ECO:0000313" key="9">
    <source>
        <dbReference type="Proteomes" id="UP000758603"/>
    </source>
</evidence>
<dbReference type="SUPFAM" id="SSF57701">
    <property type="entry name" value="Zn2/Cys6 DNA-binding domain"/>
    <property type="match status" value="1"/>
</dbReference>
<dbReference type="PANTHER" id="PTHR31668">
    <property type="entry name" value="GLUCOSE TRANSPORT TRANSCRIPTION REGULATOR RGT1-RELATED-RELATED"/>
    <property type="match status" value="1"/>
</dbReference>
<dbReference type="InterPro" id="IPR007219">
    <property type="entry name" value="XnlR_reg_dom"/>
</dbReference>
<dbReference type="RefSeq" id="XP_045954024.1">
    <property type="nucleotide sequence ID" value="XM_046096608.1"/>
</dbReference>
<dbReference type="InterPro" id="IPR036864">
    <property type="entry name" value="Zn2-C6_fun-type_DNA-bd_sf"/>
</dbReference>
<accession>A0A9P8UDB4</accession>
<protein>
    <recommendedName>
        <fullName evidence="7">Zn(2)-C6 fungal-type domain-containing protein</fullName>
    </recommendedName>
</protein>
<feature type="region of interest" description="Disordered" evidence="6">
    <location>
        <begin position="26"/>
        <end position="78"/>
    </location>
</feature>
<evidence type="ECO:0000256" key="6">
    <source>
        <dbReference type="SAM" id="MobiDB-lite"/>
    </source>
</evidence>
<organism evidence="8 9">
    <name type="scientific">Truncatella angustata</name>
    <dbReference type="NCBI Taxonomy" id="152316"/>
    <lineage>
        <taxon>Eukaryota</taxon>
        <taxon>Fungi</taxon>
        <taxon>Dikarya</taxon>
        <taxon>Ascomycota</taxon>
        <taxon>Pezizomycotina</taxon>
        <taxon>Sordariomycetes</taxon>
        <taxon>Xylariomycetidae</taxon>
        <taxon>Amphisphaeriales</taxon>
        <taxon>Sporocadaceae</taxon>
        <taxon>Truncatella</taxon>
    </lineage>
</organism>
<dbReference type="Gene3D" id="4.10.240.10">
    <property type="entry name" value="Zn(2)-C6 fungal-type DNA-binding domain"/>
    <property type="match status" value="1"/>
</dbReference>
<feature type="compositionally biased region" description="Low complexity" evidence="6">
    <location>
        <begin position="213"/>
        <end position="228"/>
    </location>
</feature>
<dbReference type="SMART" id="SM00066">
    <property type="entry name" value="GAL4"/>
    <property type="match status" value="1"/>
</dbReference>
<dbReference type="Pfam" id="PF00172">
    <property type="entry name" value="Zn_clus"/>
    <property type="match status" value="1"/>
</dbReference>
<dbReference type="PROSITE" id="PS50048">
    <property type="entry name" value="ZN2_CY6_FUNGAL_2"/>
    <property type="match status" value="1"/>
</dbReference>
<keyword evidence="5" id="KW-0539">Nucleus</keyword>
<gene>
    <name evidence="8" type="ORF">BKA67DRAFT_389111</name>
</gene>
<name>A0A9P8UDB4_9PEZI</name>
<evidence type="ECO:0000256" key="3">
    <source>
        <dbReference type="ARBA" id="ARBA00023125"/>
    </source>
</evidence>
<feature type="domain" description="Zn(2)-C6 fungal-type" evidence="7">
    <location>
        <begin position="268"/>
        <end position="302"/>
    </location>
</feature>
<dbReference type="PROSITE" id="PS00463">
    <property type="entry name" value="ZN2_CY6_FUNGAL_1"/>
    <property type="match status" value="1"/>
</dbReference>
<dbReference type="GO" id="GO:0008270">
    <property type="term" value="F:zinc ion binding"/>
    <property type="evidence" value="ECO:0007669"/>
    <property type="project" value="InterPro"/>
</dbReference>
<dbReference type="PANTHER" id="PTHR31668:SF26">
    <property type="entry name" value="GLUCOSE TRANSPORT TRANSCRIPTION REGULATOR RGT1-RELATED"/>
    <property type="match status" value="1"/>
</dbReference>
<keyword evidence="2" id="KW-0805">Transcription regulation</keyword>
<dbReference type="GO" id="GO:0006351">
    <property type="term" value="P:DNA-templated transcription"/>
    <property type="evidence" value="ECO:0007669"/>
    <property type="project" value="InterPro"/>
</dbReference>
<dbReference type="GeneID" id="70125500"/>
<dbReference type="InterPro" id="IPR001138">
    <property type="entry name" value="Zn2Cys6_DnaBD"/>
</dbReference>
<dbReference type="OrthoDB" id="5426978at2759"/>
<feature type="compositionally biased region" description="Basic and acidic residues" evidence="6">
    <location>
        <begin position="46"/>
        <end position="63"/>
    </location>
</feature>
<dbReference type="GO" id="GO:0000981">
    <property type="term" value="F:DNA-binding transcription factor activity, RNA polymerase II-specific"/>
    <property type="evidence" value="ECO:0007669"/>
    <property type="project" value="InterPro"/>
</dbReference>
<evidence type="ECO:0000256" key="1">
    <source>
        <dbReference type="ARBA" id="ARBA00022723"/>
    </source>
</evidence>
<evidence type="ECO:0000259" key="7">
    <source>
        <dbReference type="PROSITE" id="PS50048"/>
    </source>
</evidence>
<feature type="compositionally biased region" description="Low complexity" evidence="6">
    <location>
        <begin position="145"/>
        <end position="157"/>
    </location>
</feature>
<dbReference type="InterPro" id="IPR050797">
    <property type="entry name" value="Carb_Metab_Trans_Reg"/>
</dbReference>